<feature type="transmembrane region" description="Helical" evidence="6">
    <location>
        <begin position="69"/>
        <end position="91"/>
    </location>
</feature>
<dbReference type="PANTHER" id="PTHR30520">
    <property type="entry name" value="FORMATE TRANSPORTER-RELATED"/>
    <property type="match status" value="1"/>
</dbReference>
<proteinExistence type="predicted"/>
<keyword evidence="2 6" id="KW-0812">Transmembrane</keyword>
<sequence>MTPQDPEQEDGGREVKPVLRQPAEIEEHETLPDDEEEESVSEASSLSPRLIYEVVRRDGDEELNRPASALIWSGVAAGILISASVMAEAALHSALPDAPWREIIENAGYSLGFMIVILGRMQLFTENTITTVLPFLARPGLRCFGSVMKLWSIVLAANVVGAFVAGWFLSLEDVLAPEVRLATMEISLHALDLPPLEAFLKGIPAGVLIAALVWLLPQAQASAFFVIGALTWMIAMGGFTHVIAGSVELAIVVLDGRTGLLHAFGAWWLPVLAGNILGGTAVFTALAWAQVRMEVRTRNRTADPL</sequence>
<gene>
    <name evidence="7" type="ORF">ICN82_09255</name>
</gene>
<dbReference type="GO" id="GO:0005886">
    <property type="term" value="C:plasma membrane"/>
    <property type="evidence" value="ECO:0007669"/>
    <property type="project" value="TreeGrafter"/>
</dbReference>
<dbReference type="InterPro" id="IPR023271">
    <property type="entry name" value="Aquaporin-like"/>
</dbReference>
<dbReference type="Proteomes" id="UP000609121">
    <property type="component" value="Unassembled WGS sequence"/>
</dbReference>
<dbReference type="Pfam" id="PF01226">
    <property type="entry name" value="Form_Nir_trans"/>
    <property type="match status" value="1"/>
</dbReference>
<evidence type="ECO:0000256" key="4">
    <source>
        <dbReference type="ARBA" id="ARBA00023136"/>
    </source>
</evidence>
<protein>
    <submittedName>
        <fullName evidence="7">Formate/nitrite transporter family protein</fullName>
    </submittedName>
</protein>
<comment type="subcellular location">
    <subcellularLocation>
        <location evidence="1">Membrane</location>
        <topology evidence="1">Multi-pass membrane protein</topology>
    </subcellularLocation>
</comment>
<keyword evidence="8" id="KW-1185">Reference proteome</keyword>
<evidence type="ECO:0000256" key="1">
    <source>
        <dbReference type="ARBA" id="ARBA00004141"/>
    </source>
</evidence>
<dbReference type="PANTHER" id="PTHR30520:SF2">
    <property type="entry name" value="INNER MEMBRANE PROTEIN YFDC"/>
    <property type="match status" value="1"/>
</dbReference>
<accession>A0A8J7CK69</accession>
<dbReference type="RefSeq" id="WP_193181943.1">
    <property type="nucleotide sequence ID" value="NZ_JACVXA010000022.1"/>
</dbReference>
<feature type="transmembrane region" description="Helical" evidence="6">
    <location>
        <begin position="198"/>
        <end position="216"/>
    </location>
</feature>
<evidence type="ECO:0000313" key="8">
    <source>
        <dbReference type="Proteomes" id="UP000609121"/>
    </source>
</evidence>
<organism evidence="7 8">
    <name type="scientific">Mangrovicoccus algicola</name>
    <dbReference type="NCBI Taxonomy" id="2771008"/>
    <lineage>
        <taxon>Bacteria</taxon>
        <taxon>Pseudomonadati</taxon>
        <taxon>Pseudomonadota</taxon>
        <taxon>Alphaproteobacteria</taxon>
        <taxon>Rhodobacterales</taxon>
        <taxon>Paracoccaceae</taxon>
        <taxon>Mangrovicoccus</taxon>
    </lineage>
</organism>
<evidence type="ECO:0000256" key="5">
    <source>
        <dbReference type="SAM" id="MobiDB-lite"/>
    </source>
</evidence>
<feature type="transmembrane region" description="Helical" evidence="6">
    <location>
        <begin position="223"/>
        <end position="247"/>
    </location>
</feature>
<dbReference type="EMBL" id="JACVXA010000022">
    <property type="protein sequence ID" value="MBE3638386.1"/>
    <property type="molecule type" value="Genomic_DNA"/>
</dbReference>
<evidence type="ECO:0000313" key="7">
    <source>
        <dbReference type="EMBL" id="MBE3638386.1"/>
    </source>
</evidence>
<feature type="transmembrane region" description="Helical" evidence="6">
    <location>
        <begin position="267"/>
        <end position="289"/>
    </location>
</feature>
<feature type="region of interest" description="Disordered" evidence="5">
    <location>
        <begin position="1"/>
        <end position="44"/>
    </location>
</feature>
<reference evidence="7" key="1">
    <citation type="submission" date="2020-09" db="EMBL/GenBank/DDBJ databases">
        <title>A novel bacterium of genus Mangrovicoccus, isolated from South China Sea.</title>
        <authorList>
            <person name="Huang H."/>
            <person name="Mo K."/>
            <person name="Hu Y."/>
        </authorList>
    </citation>
    <scope>NUCLEOTIDE SEQUENCE</scope>
    <source>
        <strain evidence="7">HB182678</strain>
    </source>
</reference>
<dbReference type="InterPro" id="IPR000292">
    <property type="entry name" value="For/NO2_transpt"/>
</dbReference>
<feature type="compositionally biased region" description="Basic and acidic residues" evidence="5">
    <location>
        <begin position="10"/>
        <end position="31"/>
    </location>
</feature>
<evidence type="ECO:0000256" key="2">
    <source>
        <dbReference type="ARBA" id="ARBA00022692"/>
    </source>
</evidence>
<evidence type="ECO:0000256" key="6">
    <source>
        <dbReference type="SAM" id="Phobius"/>
    </source>
</evidence>
<keyword evidence="4 6" id="KW-0472">Membrane</keyword>
<evidence type="ECO:0000256" key="3">
    <source>
        <dbReference type="ARBA" id="ARBA00022989"/>
    </source>
</evidence>
<keyword evidence="3 6" id="KW-1133">Transmembrane helix</keyword>
<dbReference type="GO" id="GO:0015499">
    <property type="term" value="F:formate transmembrane transporter activity"/>
    <property type="evidence" value="ECO:0007669"/>
    <property type="project" value="TreeGrafter"/>
</dbReference>
<feature type="transmembrane region" description="Helical" evidence="6">
    <location>
        <begin position="148"/>
        <end position="169"/>
    </location>
</feature>
<comment type="caution">
    <text evidence="7">The sequence shown here is derived from an EMBL/GenBank/DDBJ whole genome shotgun (WGS) entry which is preliminary data.</text>
</comment>
<dbReference type="Gene3D" id="1.20.1080.10">
    <property type="entry name" value="Glycerol uptake facilitator protein"/>
    <property type="match status" value="1"/>
</dbReference>
<name>A0A8J7CK69_9RHOB</name>
<dbReference type="AlphaFoldDB" id="A0A8J7CK69"/>
<feature type="transmembrane region" description="Helical" evidence="6">
    <location>
        <begin position="111"/>
        <end position="136"/>
    </location>
</feature>